<name>A0AAV7HVL7_COTGL</name>
<evidence type="ECO:0000313" key="3">
    <source>
        <dbReference type="Proteomes" id="UP000826195"/>
    </source>
</evidence>
<keyword evidence="3" id="KW-1185">Reference proteome</keyword>
<proteinExistence type="predicted"/>
<evidence type="ECO:0000313" key="2">
    <source>
        <dbReference type="EMBL" id="KAH0534541.1"/>
    </source>
</evidence>
<dbReference type="AlphaFoldDB" id="A0AAV7HVL7"/>
<dbReference type="EMBL" id="JAHXZJ010002982">
    <property type="protein sequence ID" value="KAH0534541.1"/>
    <property type="molecule type" value="Genomic_DNA"/>
</dbReference>
<feature type="compositionally biased region" description="Acidic residues" evidence="1">
    <location>
        <begin position="90"/>
        <end position="107"/>
    </location>
</feature>
<protein>
    <submittedName>
        <fullName evidence="2">Uncharacterized protein</fullName>
    </submittedName>
</protein>
<organism evidence="2 3">
    <name type="scientific">Cotesia glomerata</name>
    <name type="common">Lepidopteran parasitic wasp</name>
    <name type="synonym">Apanteles glomeratus</name>
    <dbReference type="NCBI Taxonomy" id="32391"/>
    <lineage>
        <taxon>Eukaryota</taxon>
        <taxon>Metazoa</taxon>
        <taxon>Ecdysozoa</taxon>
        <taxon>Arthropoda</taxon>
        <taxon>Hexapoda</taxon>
        <taxon>Insecta</taxon>
        <taxon>Pterygota</taxon>
        <taxon>Neoptera</taxon>
        <taxon>Endopterygota</taxon>
        <taxon>Hymenoptera</taxon>
        <taxon>Apocrita</taxon>
        <taxon>Ichneumonoidea</taxon>
        <taxon>Braconidae</taxon>
        <taxon>Microgastrinae</taxon>
        <taxon>Cotesia</taxon>
    </lineage>
</organism>
<accession>A0AAV7HVL7</accession>
<comment type="caution">
    <text evidence="2">The sequence shown here is derived from an EMBL/GenBank/DDBJ whole genome shotgun (WGS) entry which is preliminary data.</text>
</comment>
<evidence type="ECO:0000256" key="1">
    <source>
        <dbReference type="SAM" id="MobiDB-lite"/>
    </source>
</evidence>
<gene>
    <name evidence="2" type="ORF">KQX54_005039</name>
</gene>
<reference evidence="2 3" key="1">
    <citation type="journal article" date="2021" name="J. Hered.">
        <title>A chromosome-level genome assembly of the parasitoid wasp, Cotesia glomerata (Hymenoptera: Braconidae).</title>
        <authorList>
            <person name="Pinto B.J."/>
            <person name="Weis J.J."/>
            <person name="Gamble T."/>
            <person name="Ode P.J."/>
            <person name="Paul R."/>
            <person name="Zaspel J.M."/>
        </authorList>
    </citation>
    <scope>NUCLEOTIDE SEQUENCE [LARGE SCALE GENOMIC DNA]</scope>
    <source>
        <strain evidence="2">CgM1</strain>
    </source>
</reference>
<dbReference type="Proteomes" id="UP000826195">
    <property type="component" value="Unassembled WGS sequence"/>
</dbReference>
<sequence>MDCTILRSPPSPLQRTVSSLSELKSESQKLEAGIRGKIPLVRKKIVLKFGVARVFSDFFQRMDTLLLKGCILNRALNTQCRSLNWLDTNTDTDTDTTTDSESCDEDQWSGRTGVTGRMSGSPSHSSSRRIYTVTVSPAEDDTRHATAYRDYNNS</sequence>
<feature type="region of interest" description="Disordered" evidence="1">
    <location>
        <begin position="87"/>
        <end position="154"/>
    </location>
</feature>